<comment type="similarity">
    <text evidence="2 7">Belongs to the metallo-dependent hydrolases superfamily. DHOase family. Class I DHOase subfamily.</text>
</comment>
<feature type="binding site" evidence="7">
    <location>
        <position position="181"/>
    </location>
    <ligand>
        <name>Zn(2+)</name>
        <dbReference type="ChEBI" id="CHEBI:29105"/>
        <label>2</label>
    </ligand>
</feature>
<evidence type="ECO:0000256" key="2">
    <source>
        <dbReference type="ARBA" id="ARBA00010286"/>
    </source>
</evidence>
<dbReference type="AlphaFoldDB" id="A0A9D1U2X5"/>
<dbReference type="NCBIfam" id="TIGR00857">
    <property type="entry name" value="pyrC_multi"/>
    <property type="match status" value="1"/>
</dbReference>
<comment type="caution">
    <text evidence="9">The sequence shown here is derived from an EMBL/GenBank/DDBJ whole genome shotgun (WGS) entry which is preliminary data.</text>
</comment>
<feature type="binding site" evidence="7">
    <location>
        <position position="307"/>
    </location>
    <ligand>
        <name>Zn(2+)</name>
        <dbReference type="ChEBI" id="CHEBI:29105"/>
        <label>1</label>
    </ligand>
</feature>
<organism evidence="9 10">
    <name type="scientific">Candidatus Limosilactobacillus merdipullorum</name>
    <dbReference type="NCBI Taxonomy" id="2838653"/>
    <lineage>
        <taxon>Bacteria</taxon>
        <taxon>Bacillati</taxon>
        <taxon>Bacillota</taxon>
        <taxon>Bacilli</taxon>
        <taxon>Lactobacillales</taxon>
        <taxon>Lactobacillaceae</taxon>
        <taxon>Limosilactobacillus</taxon>
    </lineage>
</organism>
<proteinExistence type="inferred from homology"/>
<dbReference type="GO" id="GO:0004151">
    <property type="term" value="F:dihydroorotase activity"/>
    <property type="evidence" value="ECO:0007669"/>
    <property type="project" value="UniProtKB-UniRule"/>
</dbReference>
<protein>
    <recommendedName>
        <fullName evidence="7">Dihydroorotase</fullName>
        <shortName evidence="7">DHOase</shortName>
        <ecNumber evidence="7">3.5.2.3</ecNumber>
    </recommendedName>
</protein>
<evidence type="ECO:0000256" key="3">
    <source>
        <dbReference type="ARBA" id="ARBA00022723"/>
    </source>
</evidence>
<feature type="binding site" evidence="7">
    <location>
        <begin position="64"/>
        <end position="66"/>
    </location>
    <ligand>
        <name>substrate</name>
    </ligand>
</feature>
<comment type="cofactor">
    <cofactor evidence="7">
        <name>Zn(2+)</name>
        <dbReference type="ChEBI" id="CHEBI:29105"/>
    </cofactor>
    <text evidence="7">Binds 2 Zn(2+) ions per subunit.</text>
</comment>
<dbReference type="PANTHER" id="PTHR43668:SF2">
    <property type="entry name" value="ALLANTOINASE"/>
    <property type="match status" value="1"/>
</dbReference>
<dbReference type="InterPro" id="IPR024403">
    <property type="entry name" value="DHOase_cat"/>
</dbReference>
<evidence type="ECO:0000256" key="5">
    <source>
        <dbReference type="ARBA" id="ARBA00022833"/>
    </source>
</evidence>
<evidence type="ECO:0000256" key="6">
    <source>
        <dbReference type="ARBA" id="ARBA00022975"/>
    </source>
</evidence>
<dbReference type="InterPro" id="IPR004722">
    <property type="entry name" value="DHOase"/>
</dbReference>
<comment type="function">
    <text evidence="1 7">Catalyzes the reversible cyclization of carbamoyl aspartate to dihydroorotate.</text>
</comment>
<name>A0A9D1U2X5_9LACO</name>
<dbReference type="Proteomes" id="UP000886878">
    <property type="component" value="Unassembled WGS sequence"/>
</dbReference>
<comment type="pathway">
    <text evidence="7">Pyrimidine metabolism; UMP biosynthesis via de novo pathway; (S)-dihydroorotate from bicarbonate: step 3/3.</text>
</comment>
<comment type="caution">
    <text evidence="7">Lacks conserved residue(s) required for the propagation of feature annotation.</text>
</comment>
<dbReference type="PANTHER" id="PTHR43668">
    <property type="entry name" value="ALLANTOINASE"/>
    <property type="match status" value="1"/>
</dbReference>
<evidence type="ECO:0000313" key="9">
    <source>
        <dbReference type="EMBL" id="HIW70031.1"/>
    </source>
</evidence>
<dbReference type="SUPFAM" id="SSF51556">
    <property type="entry name" value="Metallo-dependent hydrolases"/>
    <property type="match status" value="1"/>
</dbReference>
<evidence type="ECO:0000256" key="4">
    <source>
        <dbReference type="ARBA" id="ARBA00022801"/>
    </source>
</evidence>
<dbReference type="HAMAP" id="MF_00220_B">
    <property type="entry name" value="PyrC_classI_B"/>
    <property type="match status" value="1"/>
</dbReference>
<dbReference type="InterPro" id="IPR002195">
    <property type="entry name" value="Dihydroorotase_CS"/>
</dbReference>
<feature type="binding site" evidence="7">
    <location>
        <position position="62"/>
    </location>
    <ligand>
        <name>Zn(2+)</name>
        <dbReference type="ChEBI" id="CHEBI:29105"/>
        <label>1</label>
    </ligand>
</feature>
<keyword evidence="4 7" id="KW-0378">Hydrolase</keyword>
<reference evidence="9" key="1">
    <citation type="journal article" date="2021" name="PeerJ">
        <title>Extensive microbial diversity within the chicken gut microbiome revealed by metagenomics and culture.</title>
        <authorList>
            <person name="Gilroy R."/>
            <person name="Ravi A."/>
            <person name="Getino M."/>
            <person name="Pursley I."/>
            <person name="Horton D.L."/>
            <person name="Alikhan N.F."/>
            <person name="Baker D."/>
            <person name="Gharbi K."/>
            <person name="Hall N."/>
            <person name="Watson M."/>
            <person name="Adriaenssens E.M."/>
            <person name="Foster-Nyarko E."/>
            <person name="Jarju S."/>
            <person name="Secka A."/>
            <person name="Antonio M."/>
            <person name="Oren A."/>
            <person name="Chaudhuri R.R."/>
            <person name="La Ragione R."/>
            <person name="Hildebrand F."/>
            <person name="Pallen M.J."/>
        </authorList>
    </citation>
    <scope>NUCLEOTIDE SEQUENCE</scope>
    <source>
        <strain evidence="9">ChiHejej3B27-2180</strain>
    </source>
</reference>
<dbReference type="GO" id="GO:0044205">
    <property type="term" value="P:'de novo' UMP biosynthetic process"/>
    <property type="evidence" value="ECO:0007669"/>
    <property type="project" value="UniProtKB-UniRule"/>
</dbReference>
<sequence>MTSKQILIKNGLVDAMEKLIHADVLIDDGKIAAIGHDLAASDDAKVIDANNMLVAPGLVDVHVHYREPGQTYKETIRTGSMAAAHGGFTTVGAMANVDPTPDTPAKMQAMIKRNADEGVIRIKQYSPVTVNRAGEKVVDFAAQKQAGAFAFSDDGSGIQTAGVMYRALQQAATTDSIVAAHVEDNSLTFGGVINAGKKADELGLPGKISASETSQLARDLILCQATGGHYHMCHVSTKESLELVRIAKEMGLNVTCEVAPHHLLLNDDEIVGCDSNYKMNPPLRHEDDRQALIGGLLDGTIDMIATDHAPHAAKEKPHDDLVYAANGITGSETCFNKLYTEFVKPGIFRLSQLLHWLTDAPADVFGINDAGRLMPGSPADVAIFDLQTPHVLTNDEYLSKGKNTPFTGDTVYGTTVMTMVGGQVVYQKEDRK</sequence>
<accession>A0A9D1U2X5</accession>
<evidence type="ECO:0000256" key="1">
    <source>
        <dbReference type="ARBA" id="ARBA00002368"/>
    </source>
</evidence>
<gene>
    <name evidence="7" type="primary">pyrC</name>
    <name evidence="9" type="ORF">H9876_01430</name>
</gene>
<feature type="domain" description="Dihydroorotase catalytic" evidence="8">
    <location>
        <begin position="53"/>
        <end position="240"/>
    </location>
</feature>
<reference evidence="9" key="2">
    <citation type="submission" date="2021-04" db="EMBL/GenBank/DDBJ databases">
        <authorList>
            <person name="Gilroy R."/>
        </authorList>
    </citation>
    <scope>NUCLEOTIDE SEQUENCE</scope>
    <source>
        <strain evidence="9">ChiHejej3B27-2180</strain>
    </source>
</reference>
<dbReference type="GO" id="GO:0008270">
    <property type="term" value="F:zinc ion binding"/>
    <property type="evidence" value="ECO:0007669"/>
    <property type="project" value="UniProtKB-UniRule"/>
</dbReference>
<feature type="binding site" evidence="7">
    <location>
        <position position="154"/>
    </location>
    <ligand>
        <name>Zn(2+)</name>
        <dbReference type="ChEBI" id="CHEBI:29105"/>
        <label>2</label>
    </ligand>
</feature>
<feature type="binding site" evidence="7">
    <location>
        <position position="154"/>
    </location>
    <ligand>
        <name>Zn(2+)</name>
        <dbReference type="ChEBI" id="CHEBI:29105"/>
        <label>1</label>
    </ligand>
</feature>
<dbReference type="EMBL" id="DXGK01000025">
    <property type="protein sequence ID" value="HIW70031.1"/>
    <property type="molecule type" value="Genomic_DNA"/>
</dbReference>
<dbReference type="CDD" id="cd01317">
    <property type="entry name" value="DHOase_IIa"/>
    <property type="match status" value="1"/>
</dbReference>
<feature type="binding site" evidence="7">
    <location>
        <position position="96"/>
    </location>
    <ligand>
        <name>substrate</name>
    </ligand>
</feature>
<dbReference type="Pfam" id="PF12890">
    <property type="entry name" value="DHOase"/>
    <property type="match status" value="1"/>
</dbReference>
<dbReference type="NCBIfam" id="NF006837">
    <property type="entry name" value="PRK09357.1-2"/>
    <property type="match status" value="1"/>
</dbReference>
<keyword evidence="5 7" id="KW-0862">Zinc</keyword>
<keyword evidence="3 7" id="KW-0479">Metal-binding</keyword>
<dbReference type="SUPFAM" id="SSF51338">
    <property type="entry name" value="Composite domain of metallo-dependent hydrolases"/>
    <property type="match status" value="1"/>
</dbReference>
<feature type="binding site" evidence="7">
    <location>
        <position position="311"/>
    </location>
    <ligand>
        <name>substrate</name>
    </ligand>
</feature>
<dbReference type="EC" id="3.5.2.3" evidence="7"/>
<keyword evidence="6 7" id="KW-0665">Pyrimidine biosynthesis</keyword>
<feature type="binding site" evidence="7">
    <location>
        <position position="64"/>
    </location>
    <ligand>
        <name>Zn(2+)</name>
        <dbReference type="ChEBI" id="CHEBI:29105"/>
        <label>1</label>
    </ligand>
</feature>
<dbReference type="InterPro" id="IPR032466">
    <property type="entry name" value="Metal_Hydrolase"/>
</dbReference>
<dbReference type="GO" id="GO:0004038">
    <property type="term" value="F:allantoinase activity"/>
    <property type="evidence" value="ECO:0007669"/>
    <property type="project" value="TreeGrafter"/>
</dbReference>
<feature type="active site" evidence="7">
    <location>
        <position position="307"/>
    </location>
</feature>
<feature type="binding site" evidence="7">
    <location>
        <position position="280"/>
    </location>
    <ligand>
        <name>substrate</name>
    </ligand>
</feature>
<evidence type="ECO:0000313" key="10">
    <source>
        <dbReference type="Proteomes" id="UP000886878"/>
    </source>
</evidence>
<evidence type="ECO:0000256" key="7">
    <source>
        <dbReference type="HAMAP-Rule" id="MF_00220"/>
    </source>
</evidence>
<dbReference type="GO" id="GO:0005737">
    <property type="term" value="C:cytoplasm"/>
    <property type="evidence" value="ECO:0007669"/>
    <property type="project" value="TreeGrafter"/>
</dbReference>
<feature type="binding site" evidence="7">
    <location>
        <position position="234"/>
    </location>
    <ligand>
        <name>Zn(2+)</name>
        <dbReference type="ChEBI" id="CHEBI:29105"/>
        <label>2</label>
    </ligand>
</feature>
<dbReference type="InterPro" id="IPR011059">
    <property type="entry name" value="Metal-dep_hydrolase_composite"/>
</dbReference>
<dbReference type="GO" id="GO:0006145">
    <property type="term" value="P:purine nucleobase catabolic process"/>
    <property type="evidence" value="ECO:0007669"/>
    <property type="project" value="TreeGrafter"/>
</dbReference>
<dbReference type="Gene3D" id="3.20.20.140">
    <property type="entry name" value="Metal-dependent hydrolases"/>
    <property type="match status" value="1"/>
</dbReference>
<comment type="catalytic activity">
    <reaction evidence="7">
        <text>(S)-dihydroorotate + H2O = N-carbamoyl-L-aspartate + H(+)</text>
        <dbReference type="Rhea" id="RHEA:24296"/>
        <dbReference type="ChEBI" id="CHEBI:15377"/>
        <dbReference type="ChEBI" id="CHEBI:15378"/>
        <dbReference type="ChEBI" id="CHEBI:30864"/>
        <dbReference type="ChEBI" id="CHEBI:32814"/>
        <dbReference type="EC" id="3.5.2.3"/>
    </reaction>
</comment>
<dbReference type="PROSITE" id="PS00483">
    <property type="entry name" value="DIHYDROOROTASE_2"/>
    <property type="match status" value="1"/>
</dbReference>
<dbReference type="InterPro" id="IPR050138">
    <property type="entry name" value="DHOase/Allantoinase_Hydrolase"/>
</dbReference>
<evidence type="ECO:0000259" key="8">
    <source>
        <dbReference type="Pfam" id="PF12890"/>
    </source>
</evidence>